<sequence length="465" mass="50309">MITLYNNFRHLRLIQHAERSMGSVVSDQMVSRRRSSLASALSILNHARSSLNDVATCQAWRFGPRYDVGSYPLGGYPTDVDTRYPFYYASAFMGQACAGGNAHCSFDFDGTTHGCQECGKIVTDNDDGPNGPGHVPPHIGLASLTRAYYDGGFGDVASWFDYSQNGCRVLPNTLLPMIRKYFPRNEDGSNSYPGPFTVDGGPGGPGSVSYPYPLEFVNLVGDSCPAGAECYEQHSEGTADDFPDYLQPGHGSPHYCSKEAKGAGVNNDWCPYIFFGPNRGQYRHPHIAFAAVETWLANKVMPDKCGPTWDDNDGKTYPYTPDNSIAFPKMSSVEGHESDPKQPTITAEGGFIWPGDEGCKRKPALGSFVMSKYLTPTTIGVGIPELSLCTDDHDDHGADEHDHAEPEVESPPAAAPEDAAPVAAPEESGEAPSSRSLRQTTDNVHQFTLYFGGLVLAAGGYFLAN</sequence>
<protein>
    <submittedName>
        <fullName evidence="2">Uncharacterized protein</fullName>
    </submittedName>
</protein>
<organism evidence="2 3">
    <name type="scientific">Thalassiosira oceanica</name>
    <name type="common">Marine diatom</name>
    <dbReference type="NCBI Taxonomy" id="159749"/>
    <lineage>
        <taxon>Eukaryota</taxon>
        <taxon>Sar</taxon>
        <taxon>Stramenopiles</taxon>
        <taxon>Ochrophyta</taxon>
        <taxon>Bacillariophyta</taxon>
        <taxon>Coscinodiscophyceae</taxon>
        <taxon>Thalassiosirophycidae</taxon>
        <taxon>Thalassiosirales</taxon>
        <taxon>Thalassiosiraceae</taxon>
        <taxon>Thalassiosira</taxon>
    </lineage>
</organism>
<evidence type="ECO:0000313" key="3">
    <source>
        <dbReference type="Proteomes" id="UP000266841"/>
    </source>
</evidence>
<feature type="region of interest" description="Disordered" evidence="1">
    <location>
        <begin position="331"/>
        <end position="352"/>
    </location>
</feature>
<feature type="region of interest" description="Disordered" evidence="1">
    <location>
        <begin position="388"/>
        <end position="438"/>
    </location>
</feature>
<evidence type="ECO:0000256" key="1">
    <source>
        <dbReference type="SAM" id="MobiDB-lite"/>
    </source>
</evidence>
<dbReference type="EMBL" id="AGNL01021647">
    <property type="protein sequence ID" value="EJK60051.1"/>
    <property type="molecule type" value="Genomic_DNA"/>
</dbReference>
<accession>K0SGF1</accession>
<reference evidence="2 3" key="1">
    <citation type="journal article" date="2012" name="Genome Biol.">
        <title>Genome and low-iron response of an oceanic diatom adapted to chronic iron limitation.</title>
        <authorList>
            <person name="Lommer M."/>
            <person name="Specht M."/>
            <person name="Roy A.S."/>
            <person name="Kraemer L."/>
            <person name="Andreson R."/>
            <person name="Gutowska M.A."/>
            <person name="Wolf J."/>
            <person name="Bergner S.V."/>
            <person name="Schilhabel M.B."/>
            <person name="Klostermeier U.C."/>
            <person name="Beiko R.G."/>
            <person name="Rosenstiel P."/>
            <person name="Hippler M."/>
            <person name="Laroche J."/>
        </authorList>
    </citation>
    <scope>NUCLEOTIDE SEQUENCE [LARGE SCALE GENOMIC DNA]</scope>
    <source>
        <strain evidence="2 3">CCMP1005</strain>
    </source>
</reference>
<gene>
    <name evidence="2" type="ORF">THAOC_19663</name>
</gene>
<evidence type="ECO:0000313" key="2">
    <source>
        <dbReference type="EMBL" id="EJK60051.1"/>
    </source>
</evidence>
<name>K0SGF1_THAOC</name>
<proteinExistence type="predicted"/>
<feature type="compositionally biased region" description="Basic and acidic residues" evidence="1">
    <location>
        <begin position="390"/>
        <end position="406"/>
    </location>
</feature>
<comment type="caution">
    <text evidence="2">The sequence shown here is derived from an EMBL/GenBank/DDBJ whole genome shotgun (WGS) entry which is preliminary data.</text>
</comment>
<dbReference type="OrthoDB" id="53164at2759"/>
<dbReference type="AlphaFoldDB" id="K0SGF1"/>
<feature type="compositionally biased region" description="Low complexity" evidence="1">
    <location>
        <begin position="410"/>
        <end position="426"/>
    </location>
</feature>
<dbReference type="Proteomes" id="UP000266841">
    <property type="component" value="Unassembled WGS sequence"/>
</dbReference>
<keyword evidence="3" id="KW-1185">Reference proteome</keyword>